<feature type="region of interest" description="Disordered" evidence="1">
    <location>
        <begin position="442"/>
        <end position="482"/>
    </location>
</feature>
<feature type="compositionally biased region" description="Basic and acidic residues" evidence="1">
    <location>
        <begin position="459"/>
        <end position="476"/>
    </location>
</feature>
<dbReference type="eggNOG" id="ENOG502S952">
    <property type="taxonomic scope" value="Eukaryota"/>
</dbReference>
<dbReference type="HOGENOM" id="CLU_478214_0_0_1"/>
<protein>
    <submittedName>
        <fullName evidence="3">Uncharacterized protein</fullName>
    </submittedName>
</protein>
<dbReference type="AlphaFoldDB" id="W4KGG3"/>
<keyword evidence="2" id="KW-0812">Transmembrane</keyword>
<evidence type="ECO:0000256" key="1">
    <source>
        <dbReference type="SAM" id="MobiDB-lite"/>
    </source>
</evidence>
<gene>
    <name evidence="3" type="ORF">HETIRDRAFT_426075</name>
</gene>
<dbReference type="KEGG" id="hir:HETIRDRAFT_426075"/>
<sequence length="570" mass="64115">MSQDDHVAYIALSNIYSVAVLQLFAIWQMNNFDMTQHLHMAALEMATDAWHPVTTIGNLTSRINHKCTSSITPPTPEHAVPAVPAHQLWLCPWWRCHAAQRPPDHASTGRARVPEAEGVQNTQLHLLVLKHRACARGPGLARGVCRALRTCGCNDGVCGPAEDGEDGQGLFEPCTTHLLDACEGCASSQCLIANPRLKPFGENESCMENIRFKAEYQAKRKEGSWKHKEPLVQGRMDWRAWMTNSHMVKERSPTKAAVPQSHASEQHFESKKLYLAIAWVHIIGLPAANSLGRHKEFFSAALVFLNNFLCYRPVYLADLEDVQLPTLPQVPLSVPPNHLPAHPRTSTHALVLLNHGTSQHAVPIPPTSHRICTHLPDHVKVALFALTSRQHWQIGCRHIRSCIKELCNWAGNRLICLRSYAEDLLPGLLTAAKEKELEMGYTSADELIDESDNDDDNYDKDGEIHEDSGSHEDNAKTKSIGHHSNDRNDWDLLVSLLYPEYAHTRHGIQSRTLGPEAVGLRQVYYKVHLRWPQAEHAEQWAILQNLSRHEYVHGKALQELRDCDHGHEDK</sequence>
<dbReference type="EMBL" id="KI925456">
    <property type="protein sequence ID" value="ETW84932.1"/>
    <property type="molecule type" value="Genomic_DNA"/>
</dbReference>
<evidence type="ECO:0000313" key="4">
    <source>
        <dbReference type="Proteomes" id="UP000030671"/>
    </source>
</evidence>
<feature type="transmembrane region" description="Helical" evidence="2">
    <location>
        <begin position="7"/>
        <end position="27"/>
    </location>
</feature>
<keyword evidence="4" id="KW-1185">Reference proteome</keyword>
<dbReference type="Proteomes" id="UP000030671">
    <property type="component" value="Unassembled WGS sequence"/>
</dbReference>
<dbReference type="InParanoid" id="W4KGG3"/>
<evidence type="ECO:0000313" key="3">
    <source>
        <dbReference type="EMBL" id="ETW84932.1"/>
    </source>
</evidence>
<keyword evidence="2" id="KW-1133">Transmembrane helix</keyword>
<organism evidence="3 4">
    <name type="scientific">Heterobasidion irregulare (strain TC 32-1)</name>
    <dbReference type="NCBI Taxonomy" id="747525"/>
    <lineage>
        <taxon>Eukaryota</taxon>
        <taxon>Fungi</taxon>
        <taxon>Dikarya</taxon>
        <taxon>Basidiomycota</taxon>
        <taxon>Agaricomycotina</taxon>
        <taxon>Agaricomycetes</taxon>
        <taxon>Russulales</taxon>
        <taxon>Bondarzewiaceae</taxon>
        <taxon>Heterobasidion</taxon>
        <taxon>Heterobasidion annosum species complex</taxon>
    </lineage>
</organism>
<dbReference type="RefSeq" id="XP_009544553.1">
    <property type="nucleotide sequence ID" value="XM_009546258.1"/>
</dbReference>
<evidence type="ECO:0000256" key="2">
    <source>
        <dbReference type="SAM" id="Phobius"/>
    </source>
</evidence>
<dbReference type="GeneID" id="20674072"/>
<keyword evidence="2" id="KW-0472">Membrane</keyword>
<accession>W4KGG3</accession>
<reference evidence="3 4" key="1">
    <citation type="journal article" date="2012" name="New Phytol.">
        <title>Insight into trade-off between wood decay and parasitism from the genome of a fungal forest pathogen.</title>
        <authorList>
            <person name="Olson A."/>
            <person name="Aerts A."/>
            <person name="Asiegbu F."/>
            <person name="Belbahri L."/>
            <person name="Bouzid O."/>
            <person name="Broberg A."/>
            <person name="Canback B."/>
            <person name="Coutinho P.M."/>
            <person name="Cullen D."/>
            <person name="Dalman K."/>
            <person name="Deflorio G."/>
            <person name="van Diepen L.T."/>
            <person name="Dunand C."/>
            <person name="Duplessis S."/>
            <person name="Durling M."/>
            <person name="Gonthier P."/>
            <person name="Grimwood J."/>
            <person name="Fossdal C.G."/>
            <person name="Hansson D."/>
            <person name="Henrissat B."/>
            <person name="Hietala A."/>
            <person name="Himmelstrand K."/>
            <person name="Hoffmeister D."/>
            <person name="Hogberg N."/>
            <person name="James T.Y."/>
            <person name="Karlsson M."/>
            <person name="Kohler A."/>
            <person name="Kues U."/>
            <person name="Lee Y.H."/>
            <person name="Lin Y.C."/>
            <person name="Lind M."/>
            <person name="Lindquist E."/>
            <person name="Lombard V."/>
            <person name="Lucas S."/>
            <person name="Lunden K."/>
            <person name="Morin E."/>
            <person name="Murat C."/>
            <person name="Park J."/>
            <person name="Raffaello T."/>
            <person name="Rouze P."/>
            <person name="Salamov A."/>
            <person name="Schmutz J."/>
            <person name="Solheim H."/>
            <person name="Stahlberg J."/>
            <person name="Velez H."/>
            <person name="de Vries R.P."/>
            <person name="Wiebenga A."/>
            <person name="Woodward S."/>
            <person name="Yakovlev I."/>
            <person name="Garbelotto M."/>
            <person name="Martin F."/>
            <person name="Grigoriev I.V."/>
            <person name="Stenlid J."/>
        </authorList>
    </citation>
    <scope>NUCLEOTIDE SEQUENCE [LARGE SCALE GENOMIC DNA]</scope>
    <source>
        <strain evidence="3 4">TC 32-1</strain>
    </source>
</reference>
<name>W4KGG3_HETIT</name>
<proteinExistence type="predicted"/>
<feature type="compositionally biased region" description="Acidic residues" evidence="1">
    <location>
        <begin position="446"/>
        <end position="458"/>
    </location>
</feature>